<evidence type="ECO:0000313" key="7">
    <source>
        <dbReference type="EMBL" id="KAK2612781.1"/>
    </source>
</evidence>
<dbReference type="GO" id="GO:0016787">
    <property type="term" value="F:hydrolase activity"/>
    <property type="evidence" value="ECO:0007669"/>
    <property type="project" value="UniProtKB-KW"/>
</dbReference>
<dbReference type="SMART" id="SM00490">
    <property type="entry name" value="HELICc"/>
    <property type="match status" value="1"/>
</dbReference>
<keyword evidence="8" id="KW-1185">Reference proteome</keyword>
<dbReference type="InterPro" id="IPR050628">
    <property type="entry name" value="SNF2_RAD54_helicase_TF"/>
</dbReference>
<dbReference type="InterPro" id="IPR014001">
    <property type="entry name" value="Helicase_ATP-bd"/>
</dbReference>
<dbReference type="InterPro" id="IPR000330">
    <property type="entry name" value="SNF2_N"/>
</dbReference>
<comment type="caution">
    <text evidence="7">The sequence shown here is derived from an EMBL/GenBank/DDBJ whole genome shotgun (WGS) entry which is preliminary data.</text>
</comment>
<keyword evidence="1" id="KW-0547">Nucleotide-binding</keyword>
<keyword evidence="4" id="KW-0067">ATP-binding</keyword>
<protein>
    <submittedName>
        <fullName evidence="7">Uncharacterized protein</fullName>
    </submittedName>
</protein>
<evidence type="ECO:0000259" key="6">
    <source>
        <dbReference type="PROSITE" id="PS51194"/>
    </source>
</evidence>
<dbReference type="InterPro" id="IPR027417">
    <property type="entry name" value="P-loop_NTPase"/>
</dbReference>
<evidence type="ECO:0000313" key="8">
    <source>
        <dbReference type="Proteomes" id="UP001251528"/>
    </source>
</evidence>
<dbReference type="PANTHER" id="PTHR45626:SF17">
    <property type="entry name" value="HELICASE-LIKE TRANSCRIPTION FACTOR"/>
    <property type="match status" value="1"/>
</dbReference>
<evidence type="ECO:0000259" key="5">
    <source>
        <dbReference type="PROSITE" id="PS51192"/>
    </source>
</evidence>
<keyword evidence="3" id="KW-0347">Helicase</keyword>
<evidence type="ECO:0000256" key="1">
    <source>
        <dbReference type="ARBA" id="ARBA00022741"/>
    </source>
</evidence>
<dbReference type="GO" id="GO:0006281">
    <property type="term" value="P:DNA repair"/>
    <property type="evidence" value="ECO:0007669"/>
    <property type="project" value="TreeGrafter"/>
</dbReference>
<evidence type="ECO:0000256" key="4">
    <source>
        <dbReference type="ARBA" id="ARBA00022840"/>
    </source>
</evidence>
<feature type="domain" description="Helicase ATP-binding" evidence="5">
    <location>
        <begin position="1"/>
        <end position="102"/>
    </location>
</feature>
<evidence type="ECO:0000256" key="3">
    <source>
        <dbReference type="ARBA" id="ARBA00022806"/>
    </source>
</evidence>
<dbReference type="Gene3D" id="3.40.50.300">
    <property type="entry name" value="P-loop containing nucleotide triphosphate hydrolases"/>
    <property type="match status" value="1"/>
</dbReference>
<dbReference type="SUPFAM" id="SSF52540">
    <property type="entry name" value="P-loop containing nucleoside triphosphate hydrolases"/>
    <property type="match status" value="2"/>
</dbReference>
<dbReference type="Proteomes" id="UP001251528">
    <property type="component" value="Unassembled WGS sequence"/>
</dbReference>
<keyword evidence="2" id="KW-0378">Hydrolase</keyword>
<dbReference type="Gene3D" id="3.40.50.10810">
    <property type="entry name" value="Tandem AAA-ATPase domain"/>
    <property type="match status" value="1"/>
</dbReference>
<dbReference type="GO" id="GO:0008094">
    <property type="term" value="F:ATP-dependent activity, acting on DNA"/>
    <property type="evidence" value="ECO:0007669"/>
    <property type="project" value="TreeGrafter"/>
</dbReference>
<gene>
    <name evidence="7" type="ORF">QQS21_001233</name>
</gene>
<evidence type="ECO:0000256" key="2">
    <source>
        <dbReference type="ARBA" id="ARBA00022801"/>
    </source>
</evidence>
<dbReference type="GO" id="GO:0005634">
    <property type="term" value="C:nucleus"/>
    <property type="evidence" value="ECO:0007669"/>
    <property type="project" value="TreeGrafter"/>
</dbReference>
<dbReference type="CDD" id="cd18008">
    <property type="entry name" value="DEXDc_SHPRH-like"/>
    <property type="match status" value="1"/>
</dbReference>
<dbReference type="InterPro" id="IPR038718">
    <property type="entry name" value="SNF2-like_sf"/>
</dbReference>
<dbReference type="PANTHER" id="PTHR45626">
    <property type="entry name" value="TRANSCRIPTION TERMINATION FACTOR 2-RELATED"/>
    <property type="match status" value="1"/>
</dbReference>
<dbReference type="GO" id="GO:0005524">
    <property type="term" value="F:ATP binding"/>
    <property type="evidence" value="ECO:0007669"/>
    <property type="project" value="UniProtKB-KW"/>
</dbReference>
<dbReference type="InterPro" id="IPR001650">
    <property type="entry name" value="Helicase_C-like"/>
</dbReference>
<dbReference type="EMBL" id="JASWJB010000012">
    <property type="protein sequence ID" value="KAK2612781.1"/>
    <property type="molecule type" value="Genomic_DNA"/>
</dbReference>
<dbReference type="Pfam" id="PF00271">
    <property type="entry name" value="Helicase_C"/>
    <property type="match status" value="1"/>
</dbReference>
<feature type="domain" description="Helicase C-terminal" evidence="6">
    <location>
        <begin position="321"/>
        <end position="483"/>
    </location>
</feature>
<accession>A0AAJ0G3J7</accession>
<dbReference type="Pfam" id="PF00176">
    <property type="entry name" value="SNF2-rel_dom"/>
    <property type="match status" value="1"/>
</dbReference>
<name>A0AAJ0G3J7_9HYPO</name>
<dbReference type="GO" id="GO:0004386">
    <property type="term" value="F:helicase activity"/>
    <property type="evidence" value="ECO:0007669"/>
    <property type="project" value="UniProtKB-KW"/>
</dbReference>
<dbReference type="AlphaFoldDB" id="A0AAJ0G3J7"/>
<dbReference type="PROSITE" id="PS51192">
    <property type="entry name" value="HELICASE_ATP_BIND_1"/>
    <property type="match status" value="1"/>
</dbReference>
<dbReference type="PROSITE" id="PS51194">
    <property type="entry name" value="HELICASE_CTER"/>
    <property type="match status" value="1"/>
</dbReference>
<reference evidence="7" key="1">
    <citation type="submission" date="2023-06" db="EMBL/GenBank/DDBJ databases">
        <title>Conoideocrella luteorostrata (Hypocreales: Clavicipitaceae), a potential biocontrol fungus for elongate hemlock scale in United States Christmas tree production areas.</title>
        <authorList>
            <person name="Barrett H."/>
            <person name="Lovett B."/>
            <person name="Macias A.M."/>
            <person name="Stajich J.E."/>
            <person name="Kasson M.T."/>
        </authorList>
    </citation>
    <scope>NUCLEOTIDE SEQUENCE</scope>
    <source>
        <strain evidence="7">ARSEF 14590</strain>
    </source>
</reference>
<proteinExistence type="predicted"/>
<organism evidence="7 8">
    <name type="scientific">Conoideocrella luteorostrata</name>
    <dbReference type="NCBI Taxonomy" id="1105319"/>
    <lineage>
        <taxon>Eukaryota</taxon>
        <taxon>Fungi</taxon>
        <taxon>Dikarya</taxon>
        <taxon>Ascomycota</taxon>
        <taxon>Pezizomycotina</taxon>
        <taxon>Sordariomycetes</taxon>
        <taxon>Hypocreomycetidae</taxon>
        <taxon>Hypocreales</taxon>
        <taxon>Clavicipitaceae</taxon>
        <taxon>Conoideocrella</taxon>
    </lineage>
</organism>
<sequence length="509" mass="58140">MVTVETYHGSNRQRLAESFRNSDIVLTTYETMRRDWMEKGPLYTGKWRRIVLDEAHHIRTRPSQTFKAACAIHARYRWCLTGTPIHNSLDDFASLLTFVGITPFQDKASFDYWVSTPIKEKHSDGLRRLRRLIKATCLRRTKKLIKTCQLPHRHERIEWVELAPEDRELYKFFEKKAANIASGFNKYQPGYSIDNCQADTNILSLINFLRLICDHGEELLPQSALQAWKSSNRHLIGARIVQAIRTKCDFCRGVVHDFGTQSVATLDCPNLHVICQPCRIKMIKTGFSTESSCPKCLNITTDDECASQTTPVATFPRLSPKVKSLIDNIGREQAPGRSKIDQPFKSVVFSCWTKMLDLVQQFLEAGGFICQRIDGQKSLEARSKAIDQFNSDSRCTILLASLGSGGEGIDLTAANNVHLLEPHWNPMVEAQAVDRVHRIGQSKEVQTTRYLTKNSIETYIQWIQRDKLKLIHQSLDSQQTSQLEIDNHRLKKLQHNLGVESAKEENNSL</sequence>
<dbReference type="InterPro" id="IPR049730">
    <property type="entry name" value="SNF2/RAD54-like_C"/>
</dbReference>
<dbReference type="CDD" id="cd18793">
    <property type="entry name" value="SF2_C_SNF"/>
    <property type="match status" value="1"/>
</dbReference>